<keyword evidence="6" id="KW-0460">Magnesium</keyword>
<keyword evidence="2" id="KW-0479">Metal-binding</keyword>
<comment type="caution">
    <text evidence="9">The sequence shown here is derived from an EMBL/GenBank/DDBJ whole genome shotgun (WGS) entry which is preliminary data.</text>
</comment>
<keyword evidence="3" id="KW-0547">Nucleotide-binding</keyword>
<reference evidence="9" key="1">
    <citation type="journal article" date="2014" name="Int. J. Syst. Evol. Microbiol.">
        <title>Complete genome sequence of Corynebacterium casei LMG S-19264T (=DSM 44701T), isolated from a smear-ripened cheese.</title>
        <authorList>
            <consortium name="US DOE Joint Genome Institute (JGI-PGF)"/>
            <person name="Walter F."/>
            <person name="Albersmeier A."/>
            <person name="Kalinowski J."/>
            <person name="Ruckert C."/>
        </authorList>
    </citation>
    <scope>NUCLEOTIDE SEQUENCE</scope>
    <source>
        <strain evidence="9">CCM 8606</strain>
    </source>
</reference>
<keyword evidence="5" id="KW-0067">ATP-binding</keyword>
<evidence type="ECO:0000256" key="7">
    <source>
        <dbReference type="NCBIfam" id="TIGR03686"/>
    </source>
</evidence>
<keyword evidence="1 9" id="KW-0436">Ligase</keyword>
<sequence length="527" mass="58767">MPQLRTSSTDPHSASQRRRTPLAATSRVTRHAGWSQIPHYSRIFGIETEYGVAVTGANQPIAATQVAMEMFKPVVSRDRSTNTYMDNGSRLYLDVGSHPEYATAESRTVLEAVAQDAAGEQIMARLAQSCQQRLATQYGEHTRVHVFKNNVDSQGHSFGCHENYLLRRQVPLRAIEHELIPFLVTRSLYTGAGRVSGSGKNAYGFELTQRADFLDDAISSATTRVRPMVNTRDEPHADSDLFRRLHVIVGDSNRSQVATWMKLATTHLVLCVIEAACRARALGESSEQDVLRTDIAGDGPFAHLQLANPTEALRQVSQDITGTAPLALAHGGSMSALAIQREYLRVVRDFVRGHSEDTNIAFPQVQRVLEHWQLVLDALASGRWQYLSSWVDWACKLRIIEGLQHRAKQQGHTLNADQLQQLDLDYHDVANGTIFSKLVSSGQMEVLMQDADVQQALHHAPRGTRAQLRAQFLQAVRHTDMRYSVDWTHVQLQEPYSMQAQLLDPFNAQPTAQLSAIMDVLTGKQHG</sequence>
<keyword evidence="4" id="KW-0833">Ubl conjugation pathway</keyword>
<dbReference type="EMBL" id="BMDH01000001">
    <property type="protein sequence ID" value="GGI12564.1"/>
    <property type="molecule type" value="Genomic_DNA"/>
</dbReference>
<dbReference type="InterPro" id="IPR004347">
    <property type="entry name" value="Pup_ligase/deamidase"/>
</dbReference>
<dbReference type="NCBIfam" id="TIGR03686">
    <property type="entry name" value="pupylate_PafA"/>
    <property type="match status" value="1"/>
</dbReference>
<feature type="compositionally biased region" description="Polar residues" evidence="8">
    <location>
        <begin position="1"/>
        <end position="14"/>
    </location>
</feature>
<reference evidence="9" key="2">
    <citation type="submission" date="2020-09" db="EMBL/GenBank/DDBJ databases">
        <authorList>
            <person name="Sun Q."/>
            <person name="Sedlacek I."/>
        </authorList>
    </citation>
    <scope>NUCLEOTIDE SEQUENCE</scope>
    <source>
        <strain evidence="9">CCM 8606</strain>
    </source>
</reference>
<dbReference type="PANTHER" id="PTHR42307">
    <property type="entry name" value="PUP DEAMIDASE/DEPUPYLASE"/>
    <property type="match status" value="1"/>
</dbReference>
<dbReference type="GO" id="GO:0010498">
    <property type="term" value="P:proteasomal protein catabolic process"/>
    <property type="evidence" value="ECO:0007669"/>
    <property type="project" value="UniProtKB-UniRule"/>
</dbReference>
<proteinExistence type="predicted"/>
<name>A0A8J3AGS3_9BIFI</name>
<evidence type="ECO:0000256" key="5">
    <source>
        <dbReference type="ARBA" id="ARBA00022840"/>
    </source>
</evidence>
<dbReference type="PANTHER" id="PTHR42307:SF3">
    <property type="entry name" value="PUP--PROTEIN LIGASE"/>
    <property type="match status" value="1"/>
</dbReference>
<protein>
    <recommendedName>
        <fullName evidence="7">Pup--protein ligase</fullName>
        <ecNumber evidence="7">6.3.1.19</ecNumber>
    </recommendedName>
</protein>
<dbReference type="RefSeq" id="WP_188354360.1">
    <property type="nucleotide sequence ID" value="NZ_BMDH01000001.1"/>
</dbReference>
<dbReference type="GO" id="GO:0016879">
    <property type="term" value="F:ligase activity, forming carbon-nitrogen bonds"/>
    <property type="evidence" value="ECO:0007669"/>
    <property type="project" value="UniProtKB-UniRule"/>
</dbReference>
<dbReference type="AlphaFoldDB" id="A0A8J3AGS3"/>
<dbReference type="GO" id="GO:0070490">
    <property type="term" value="P:protein pupylation"/>
    <property type="evidence" value="ECO:0007669"/>
    <property type="project" value="UniProtKB-UniRule"/>
</dbReference>
<feature type="region of interest" description="Disordered" evidence="8">
    <location>
        <begin position="1"/>
        <end position="27"/>
    </location>
</feature>
<organism evidence="9 10">
    <name type="scientific">Galliscardovia ingluviei</name>
    <dbReference type="NCBI Taxonomy" id="1769422"/>
    <lineage>
        <taxon>Bacteria</taxon>
        <taxon>Bacillati</taxon>
        <taxon>Actinomycetota</taxon>
        <taxon>Actinomycetes</taxon>
        <taxon>Bifidobacteriales</taxon>
        <taxon>Bifidobacteriaceae</taxon>
        <taxon>Galliscardovia</taxon>
    </lineage>
</organism>
<dbReference type="InterPro" id="IPR022279">
    <property type="entry name" value="Pup_ligase"/>
</dbReference>
<evidence type="ECO:0000256" key="2">
    <source>
        <dbReference type="ARBA" id="ARBA00022723"/>
    </source>
</evidence>
<evidence type="ECO:0000256" key="1">
    <source>
        <dbReference type="ARBA" id="ARBA00022598"/>
    </source>
</evidence>
<keyword evidence="10" id="KW-1185">Reference proteome</keyword>
<accession>A0A8J3AGS3</accession>
<evidence type="ECO:0000313" key="9">
    <source>
        <dbReference type="EMBL" id="GGI12564.1"/>
    </source>
</evidence>
<dbReference type="EC" id="6.3.1.19" evidence="7"/>
<dbReference type="GO" id="GO:0019941">
    <property type="term" value="P:modification-dependent protein catabolic process"/>
    <property type="evidence" value="ECO:0007669"/>
    <property type="project" value="UniProtKB-UniRule"/>
</dbReference>
<evidence type="ECO:0000256" key="4">
    <source>
        <dbReference type="ARBA" id="ARBA00022786"/>
    </source>
</evidence>
<dbReference type="GO" id="GO:0046872">
    <property type="term" value="F:metal ion binding"/>
    <property type="evidence" value="ECO:0007669"/>
    <property type="project" value="UniProtKB-KW"/>
</dbReference>
<dbReference type="Proteomes" id="UP000619536">
    <property type="component" value="Unassembled WGS sequence"/>
</dbReference>
<gene>
    <name evidence="9" type="ORF">GCM10007377_01590</name>
</gene>
<evidence type="ECO:0000256" key="8">
    <source>
        <dbReference type="SAM" id="MobiDB-lite"/>
    </source>
</evidence>
<evidence type="ECO:0000256" key="3">
    <source>
        <dbReference type="ARBA" id="ARBA00022741"/>
    </source>
</evidence>
<evidence type="ECO:0000256" key="6">
    <source>
        <dbReference type="ARBA" id="ARBA00022842"/>
    </source>
</evidence>
<dbReference type="GO" id="GO:0005524">
    <property type="term" value="F:ATP binding"/>
    <property type="evidence" value="ECO:0007669"/>
    <property type="project" value="UniProtKB-KW"/>
</dbReference>
<dbReference type="Pfam" id="PF03136">
    <property type="entry name" value="Pup_ligase"/>
    <property type="match status" value="1"/>
</dbReference>
<evidence type="ECO:0000313" key="10">
    <source>
        <dbReference type="Proteomes" id="UP000619536"/>
    </source>
</evidence>